<feature type="region of interest" description="Disordered" evidence="11">
    <location>
        <begin position="1800"/>
        <end position="1884"/>
    </location>
</feature>
<evidence type="ECO:0000256" key="2">
    <source>
        <dbReference type="ARBA" id="ARBA00009085"/>
    </source>
</evidence>
<feature type="region of interest" description="Disordered" evidence="11">
    <location>
        <begin position="943"/>
        <end position="985"/>
    </location>
</feature>
<dbReference type="InterPro" id="IPR028889">
    <property type="entry name" value="USP"/>
</dbReference>
<evidence type="ECO:0000256" key="6">
    <source>
        <dbReference type="ARBA" id="ARBA00022801"/>
    </source>
</evidence>
<feature type="region of interest" description="Disordered" evidence="11">
    <location>
        <begin position="1245"/>
        <end position="1285"/>
    </location>
</feature>
<feature type="compositionally biased region" description="Low complexity" evidence="11">
    <location>
        <begin position="973"/>
        <end position="985"/>
    </location>
</feature>
<feature type="compositionally biased region" description="Basic residues" evidence="11">
    <location>
        <begin position="456"/>
        <end position="465"/>
    </location>
</feature>
<feature type="compositionally biased region" description="Gly residues" evidence="11">
    <location>
        <begin position="203"/>
        <end position="219"/>
    </location>
</feature>
<feature type="compositionally biased region" description="Basic and acidic residues" evidence="11">
    <location>
        <begin position="440"/>
        <end position="453"/>
    </location>
</feature>
<feature type="compositionally biased region" description="Basic residues" evidence="11">
    <location>
        <begin position="541"/>
        <end position="552"/>
    </location>
</feature>
<feature type="compositionally biased region" description="Low complexity" evidence="11">
    <location>
        <begin position="340"/>
        <end position="382"/>
    </location>
</feature>
<feature type="compositionally biased region" description="Polar residues" evidence="11">
    <location>
        <begin position="239"/>
        <end position="259"/>
    </location>
</feature>
<dbReference type="GO" id="GO:0006508">
    <property type="term" value="P:proteolysis"/>
    <property type="evidence" value="ECO:0007669"/>
    <property type="project" value="UniProtKB-KW"/>
</dbReference>
<feature type="compositionally biased region" description="Low complexity" evidence="11">
    <location>
        <begin position="223"/>
        <end position="238"/>
    </location>
</feature>
<dbReference type="GO" id="GO:0016579">
    <property type="term" value="P:protein deubiquitination"/>
    <property type="evidence" value="ECO:0007669"/>
    <property type="project" value="InterPro"/>
</dbReference>
<feature type="region of interest" description="Disordered" evidence="11">
    <location>
        <begin position="431"/>
        <end position="812"/>
    </location>
</feature>
<feature type="region of interest" description="Disordered" evidence="11">
    <location>
        <begin position="314"/>
        <end position="417"/>
    </location>
</feature>
<dbReference type="PROSITE" id="PS50235">
    <property type="entry name" value="USP_3"/>
    <property type="match status" value="1"/>
</dbReference>
<dbReference type="Proteomes" id="UP001497623">
    <property type="component" value="Unassembled WGS sequence"/>
</dbReference>
<comment type="catalytic activity">
    <reaction evidence="1">
        <text>Thiol-dependent hydrolysis of ester, thioester, amide, peptide and isopeptide bonds formed by the C-terminal Gly of ubiquitin (a 76-residue protein attached to proteins as an intracellular targeting signal).</text>
        <dbReference type="EC" id="3.4.19.12"/>
    </reaction>
</comment>
<feature type="compositionally biased region" description="Polar residues" evidence="11">
    <location>
        <begin position="780"/>
        <end position="800"/>
    </location>
</feature>
<dbReference type="PROSITE" id="PS00972">
    <property type="entry name" value="USP_1"/>
    <property type="match status" value="1"/>
</dbReference>
<evidence type="ECO:0000256" key="8">
    <source>
        <dbReference type="ARBA" id="ARBA00026136"/>
    </source>
</evidence>
<feature type="compositionally biased region" description="Polar residues" evidence="11">
    <location>
        <begin position="385"/>
        <end position="398"/>
    </location>
</feature>
<evidence type="ECO:0000259" key="12">
    <source>
        <dbReference type="PROSITE" id="PS50235"/>
    </source>
</evidence>
<evidence type="ECO:0000256" key="9">
    <source>
        <dbReference type="ARBA" id="ARBA00029910"/>
    </source>
</evidence>
<feature type="compositionally biased region" description="Polar residues" evidence="11">
    <location>
        <begin position="1856"/>
        <end position="1870"/>
    </location>
</feature>
<dbReference type="Gene3D" id="3.90.70.10">
    <property type="entry name" value="Cysteine proteinases"/>
    <property type="match status" value="1"/>
</dbReference>
<feature type="compositionally biased region" description="Basic and acidic residues" evidence="11">
    <location>
        <begin position="1"/>
        <end position="12"/>
    </location>
</feature>
<protein>
    <recommendedName>
        <fullName evidence="8">Ubiquitin carboxyl-terminal hydrolase 47</fullName>
        <ecNumber evidence="3">3.4.19.12</ecNumber>
    </recommendedName>
    <alternativeName>
        <fullName evidence="9">Ubiquitin thioesterase 47</fullName>
    </alternativeName>
    <alternativeName>
        <fullName evidence="10">Ubiquitin-specific-processing protease 47</fullName>
    </alternativeName>
</protein>
<feature type="compositionally biased region" description="Polar residues" evidence="11">
    <location>
        <begin position="736"/>
        <end position="763"/>
    </location>
</feature>
<keyword evidence="6" id="KW-0378">Hydrolase</keyword>
<dbReference type="Pfam" id="PF19718">
    <property type="entry name" value="USP47_C"/>
    <property type="match status" value="1"/>
</dbReference>
<feature type="compositionally biased region" description="Basic residues" evidence="11">
    <location>
        <begin position="645"/>
        <end position="654"/>
    </location>
</feature>
<feature type="compositionally biased region" description="Low complexity" evidence="11">
    <location>
        <begin position="655"/>
        <end position="673"/>
    </location>
</feature>
<feature type="compositionally biased region" description="Low complexity" evidence="11">
    <location>
        <begin position="1827"/>
        <end position="1839"/>
    </location>
</feature>
<dbReference type="Pfam" id="PF00443">
    <property type="entry name" value="UCH"/>
    <property type="match status" value="1"/>
</dbReference>
<feature type="compositionally biased region" description="Polar residues" evidence="11">
    <location>
        <begin position="574"/>
        <end position="587"/>
    </location>
</feature>
<evidence type="ECO:0000256" key="7">
    <source>
        <dbReference type="ARBA" id="ARBA00022807"/>
    </source>
</evidence>
<feature type="compositionally biased region" description="Low complexity" evidence="11">
    <location>
        <begin position="802"/>
        <end position="812"/>
    </location>
</feature>
<dbReference type="InterPro" id="IPR045578">
    <property type="entry name" value="USP47_C"/>
</dbReference>
<feature type="compositionally biased region" description="Low complexity" evidence="11">
    <location>
        <begin position="260"/>
        <end position="274"/>
    </location>
</feature>
<sequence length="2238" mass="246204">MCLKETEARPREPPGAGPQTAVTAAATTAGGVGGGLHQQLQQATQQVLQAAAEVMLQATATQRQEEAAPQQQEHGEVLTNGEVAVNCNSQGDPQNNVLTNGEDVSCDSKDAQNDCLKDALVVAKKCDTVPVMAKKCGDDNEAADNISKLPSTESSEAAGSQHQPRKRTIKKTRTKMLPSFGQPYTFCIGLKNKRCESIDDAAGEGGGGGGGSGGGGGRPDGNTTDSPSAASETTSSTAVNGSTEMMNGSADPNQPASPITTTTTTTTSTTTTTTKDQPKLTNGVIEVIHEQKCNSERTDLQHIETRIDIEVISEESSSVETCSESGSTVSSTKDLVNSESSNTQSSTIQLSSTEESSTTQLSSTEATQVITSTQNESTNSESKCSDNTLNSDSKVSNNKIRKNDTPPKPVLELKKNNPFDDIRMGLKSVKKVPKQIVPKPAEKESNELNELFKRTGSLKRNKTPLRSKEAEKKIENDTGSRRGSIKGKLPPKKLSDTSMKSEDEKESKDSGSRKGSLKGKLPKKSSDTAKSEDENKERSKSKSPKKTLKKKTEKVGEKKESDKPDCDSKDKENISSLPNGTDSTISDSVKENGLSDKLTDIHNSQLPDKEDKEIQSPCKAKSSESKEIHTSSKVRSSESKERSPSLKKKSKSKSPNKSPSKSPSKSPCKLDSPTVKSKKIQFKTSEASTISDDKTPNEVSNKVSNESNSIKDVRWANEESTTISDVGTMEKHKNQNDTSTAGDFSQTRIKGSTEPSALETTVDTKVVEISEQTLEENRFNEASGSSSTTNDVSESTNIMNEASGSSSSSNDAAVSSMSSITKATSSSCLDEDEDLSGVRIFVIVRDMSASSALVNKDDSSKDRTYRVTIVTCAKSTCGELMQEVARRFKYEADSFSLILQRSNGDQVEVERLESERTLEHAGFQVENTPRNNLILCDLGGQPPRRTDDDDLSLGASASPTANSTEKKWFDRGSNNQESSSTTNTTQDYSYASAVIKHETGYVGLVNQAMTCYLNSLLQTLFMTPEFRNALYHWEFKGTEDDASKNIPCQLQRLFLLLQTVNRSAIETTNLTRSFGWDSSEAWQQHDIQELCRVMFDALEQCFKKTDQSDLIKNLYEGKMKDYVKCLECGNERAREDTYLDVPLPIRPFGAQNAYKSVEEALKAFIEPELLTGSNQYKCSNCDTLCDAHKGLKFTRFPYLLTIHLMRFDFDYNTLHRIKLNDKVTFPNILDLNSFVDDPSKPLNSDADKIDAASTTDSGSALDAEDSSVENASSFHPESDNQDEDEGIDVSSMYNERNKSCLMGNGPFVYELFSIMVHSGSASGGHYYAYIKDFTTGEWFCFNDQSVTKITYDDIRKTYGGGNSRSYYSSWSSSANAYMLMYRQVDKERNVSSLVKDELPKHIKSLVDRMNNEEAAEREAREMERCMCHIKLFCQHPKQNQMVEKKLHIHKDTTLAETVKLAYNEMSLEGIVPLDQCRLVKYEEFHDSLEASYEGQEEECISEILGGVRSTYKFDLLLESRDKDKEFEVYKPGGTTVKVHIVNLSTEEVEGPFTLRASLTMTVKEFKDMLGRSLNQNADNMRVVLERYYNDLRPLTNVDKTLKMEGFYRSNKIYIEASGEEQNDWFTGSQMYRILDRFENTITLFCSLPDASSEALKELQIPPYVEEESEVVSSTSDSGSSTSAAPGSSTAATLSAAASFDAASSPAESAASPASCSSKDSGISSKGIETSGSEISSSSSSSSNAQSPSTSVAAAAEAVAATAAGAAETTTHTSEKVSQGSGKKINWGASLVYVESNIYDPGSSNGSDGEDEGIADADSATGGSNVNSDQSASEDSSLTSDSDRTLVGDPPEDKLSDASNSPDYRNVSSPEDNSRDTKDTELGWGDDDKEVEVKRYFRANYFTEDSTNQKMLRVSVDKRITIGLLKTNMQKWVGVSTEHFKIFKIYSSSQEFECTRMTETLASYGDNTRLSVRLGRALLPGEQRGKVYLLEPENSEDPAKFLIDWVICNGDSVANAKKAIIREVNSRCNMSLTPEKVRLRKKSWKNPQTIYLDNQLFEDDIPFYSNWELFVQVLDGPEMRSDNQEELAIFVKRWCPSTFTTVPLAEIIIPKATSEDLKKKLSDVSGIAPENIEFAKGKGTFPCDMSMLDINNDLDWTPREGPLDQRPLYILDDGAMIYYRDKTESLKNLSEDERRDVTSAENKRLNRDLGYTCSSTTTSNYSSLRSKEKGLKIYLNHDD</sequence>
<feature type="compositionally biased region" description="Polar residues" evidence="11">
    <location>
        <begin position="148"/>
        <end position="162"/>
    </location>
</feature>
<proteinExistence type="inferred from homology"/>
<dbReference type="PANTHER" id="PTHR24006">
    <property type="entry name" value="UBIQUITIN CARBOXYL-TERMINAL HYDROLASE"/>
    <property type="match status" value="1"/>
</dbReference>
<dbReference type="PROSITE" id="PS00973">
    <property type="entry name" value="USP_2"/>
    <property type="match status" value="1"/>
</dbReference>
<reference evidence="13 14" key="1">
    <citation type="submission" date="2024-05" db="EMBL/GenBank/DDBJ databases">
        <authorList>
            <person name="Wallberg A."/>
        </authorList>
    </citation>
    <scope>NUCLEOTIDE SEQUENCE [LARGE SCALE GENOMIC DNA]</scope>
</reference>
<feature type="compositionally biased region" description="Low complexity" evidence="11">
    <location>
        <begin position="314"/>
        <end position="332"/>
    </location>
</feature>
<dbReference type="GO" id="GO:0005829">
    <property type="term" value="C:cytosol"/>
    <property type="evidence" value="ECO:0007669"/>
    <property type="project" value="TreeGrafter"/>
</dbReference>
<comment type="similarity">
    <text evidence="2">Belongs to the peptidase C19 family.</text>
</comment>
<dbReference type="CDD" id="cd02659">
    <property type="entry name" value="peptidase_C19C"/>
    <property type="match status" value="1"/>
</dbReference>
<feature type="compositionally biased region" description="Basic and acidic residues" evidence="11">
    <location>
        <begin position="401"/>
        <end position="417"/>
    </location>
</feature>
<feature type="region of interest" description="Disordered" evidence="11">
    <location>
        <begin position="201"/>
        <end position="278"/>
    </location>
</feature>
<feature type="region of interest" description="Disordered" evidence="11">
    <location>
        <begin position="138"/>
        <end position="174"/>
    </location>
</feature>
<feature type="region of interest" description="Disordered" evidence="11">
    <location>
        <begin position="1"/>
        <end position="21"/>
    </location>
</feature>
<evidence type="ECO:0000256" key="1">
    <source>
        <dbReference type="ARBA" id="ARBA00000707"/>
    </source>
</evidence>
<feature type="compositionally biased region" description="Low complexity" evidence="11">
    <location>
        <begin position="1672"/>
        <end position="1687"/>
    </location>
</feature>
<keyword evidence="7" id="KW-0788">Thiol protease</keyword>
<feature type="compositionally biased region" description="Basic and acidic residues" evidence="11">
    <location>
        <begin position="588"/>
        <end position="600"/>
    </location>
</feature>
<dbReference type="GO" id="GO:0004843">
    <property type="term" value="F:cysteine-type deubiquitinase activity"/>
    <property type="evidence" value="ECO:0007669"/>
    <property type="project" value="UniProtKB-EC"/>
</dbReference>
<dbReference type="EMBL" id="CAXKWB010006724">
    <property type="protein sequence ID" value="CAL4084063.1"/>
    <property type="molecule type" value="Genomic_DNA"/>
</dbReference>
<gene>
    <name evidence="13" type="ORF">MNOR_LOCUS12306</name>
</gene>
<dbReference type="GO" id="GO:0005634">
    <property type="term" value="C:nucleus"/>
    <property type="evidence" value="ECO:0007669"/>
    <property type="project" value="TreeGrafter"/>
</dbReference>
<comment type="caution">
    <text evidence="13">The sequence shown here is derived from an EMBL/GenBank/DDBJ whole genome shotgun (WGS) entry which is preliminary data.</text>
</comment>
<evidence type="ECO:0000256" key="10">
    <source>
        <dbReference type="ARBA" id="ARBA00032453"/>
    </source>
</evidence>
<dbReference type="InterPro" id="IPR038765">
    <property type="entry name" value="Papain-like_cys_pep_sf"/>
</dbReference>
<evidence type="ECO:0000256" key="11">
    <source>
        <dbReference type="SAM" id="MobiDB-lite"/>
    </source>
</evidence>
<feature type="compositionally biased region" description="Basic and acidic residues" evidence="11">
    <location>
        <begin position="466"/>
        <end position="480"/>
    </location>
</feature>
<name>A0AAV2QFB4_MEGNR</name>
<evidence type="ECO:0000313" key="13">
    <source>
        <dbReference type="EMBL" id="CAL4084063.1"/>
    </source>
</evidence>
<evidence type="ECO:0000256" key="3">
    <source>
        <dbReference type="ARBA" id="ARBA00012759"/>
    </source>
</evidence>
<feature type="region of interest" description="Disordered" evidence="11">
    <location>
        <begin position="1666"/>
        <end position="1687"/>
    </location>
</feature>
<organism evidence="13 14">
    <name type="scientific">Meganyctiphanes norvegica</name>
    <name type="common">Northern krill</name>
    <name type="synonym">Thysanopoda norvegica</name>
    <dbReference type="NCBI Taxonomy" id="48144"/>
    <lineage>
        <taxon>Eukaryota</taxon>
        <taxon>Metazoa</taxon>
        <taxon>Ecdysozoa</taxon>
        <taxon>Arthropoda</taxon>
        <taxon>Crustacea</taxon>
        <taxon>Multicrustacea</taxon>
        <taxon>Malacostraca</taxon>
        <taxon>Eumalacostraca</taxon>
        <taxon>Eucarida</taxon>
        <taxon>Euphausiacea</taxon>
        <taxon>Euphausiidae</taxon>
        <taxon>Meganyctiphanes</taxon>
    </lineage>
</organism>
<evidence type="ECO:0000313" key="14">
    <source>
        <dbReference type="Proteomes" id="UP001497623"/>
    </source>
</evidence>
<feature type="compositionally biased region" description="Low complexity" evidence="11">
    <location>
        <begin position="697"/>
        <end position="708"/>
    </location>
</feature>
<dbReference type="InterPro" id="IPR001394">
    <property type="entry name" value="Peptidase_C19_UCH"/>
</dbReference>
<feature type="region of interest" description="Disordered" evidence="11">
    <location>
        <begin position="1707"/>
        <end position="1784"/>
    </location>
</feature>
<dbReference type="EC" id="3.4.19.12" evidence="3"/>
<dbReference type="SUPFAM" id="SSF54001">
    <property type="entry name" value="Cysteine proteinases"/>
    <property type="match status" value="1"/>
</dbReference>
<keyword evidence="4" id="KW-0645">Protease</keyword>
<feature type="compositionally biased region" description="Basic and acidic residues" evidence="11">
    <location>
        <begin position="553"/>
        <end position="573"/>
    </location>
</feature>
<accession>A0AAV2QFB4</accession>
<feature type="compositionally biased region" description="Basic and acidic residues" evidence="11">
    <location>
        <begin position="524"/>
        <end position="540"/>
    </location>
</feature>
<keyword evidence="14" id="KW-1185">Reference proteome</keyword>
<evidence type="ECO:0000256" key="5">
    <source>
        <dbReference type="ARBA" id="ARBA00022786"/>
    </source>
</evidence>
<feature type="compositionally biased region" description="Low complexity" evidence="11">
    <location>
        <begin position="1707"/>
        <end position="1770"/>
    </location>
</feature>
<dbReference type="InterPro" id="IPR018200">
    <property type="entry name" value="USP_CS"/>
</dbReference>
<feature type="compositionally biased region" description="Basic residues" evidence="11">
    <location>
        <begin position="163"/>
        <end position="174"/>
    </location>
</feature>
<feature type="domain" description="USP" evidence="12">
    <location>
        <begin position="1002"/>
        <end position="1384"/>
    </location>
</feature>
<feature type="compositionally biased region" description="Basic and acidic residues" evidence="11">
    <location>
        <begin position="621"/>
        <end position="644"/>
    </location>
</feature>
<dbReference type="Pfam" id="PF25985">
    <property type="entry name" value="Ubiquitin_USP47_N"/>
    <property type="match status" value="1"/>
</dbReference>
<dbReference type="PANTHER" id="PTHR24006:SF702">
    <property type="entry name" value="UBIQUITIN CARBOXYL-TERMINAL HYDROLASE 47"/>
    <property type="match status" value="1"/>
</dbReference>
<evidence type="ECO:0000256" key="4">
    <source>
        <dbReference type="ARBA" id="ARBA00022670"/>
    </source>
</evidence>
<feature type="compositionally biased region" description="Basic and acidic residues" evidence="11">
    <location>
        <begin position="493"/>
        <end position="512"/>
    </location>
</feature>
<feature type="compositionally biased region" description="Basic and acidic residues" evidence="11">
    <location>
        <begin position="1871"/>
        <end position="1880"/>
    </location>
</feature>
<dbReference type="InterPro" id="IPR050164">
    <property type="entry name" value="Peptidase_C19"/>
</dbReference>
<feature type="compositionally biased region" description="Basic and acidic residues" evidence="11">
    <location>
        <begin position="1840"/>
        <end position="1855"/>
    </location>
</feature>
<keyword evidence="5" id="KW-0833">Ubl conjugation pathway</keyword>